<organism evidence="1">
    <name type="scientific">Nephila pilipes</name>
    <name type="common">Giant wood spider</name>
    <name type="synonym">Nephila maculata</name>
    <dbReference type="NCBI Taxonomy" id="299642"/>
    <lineage>
        <taxon>Eukaryota</taxon>
        <taxon>Metazoa</taxon>
        <taxon>Ecdysozoa</taxon>
        <taxon>Arthropoda</taxon>
        <taxon>Chelicerata</taxon>
        <taxon>Arachnida</taxon>
        <taxon>Araneae</taxon>
        <taxon>Araneomorphae</taxon>
        <taxon>Entelegynae</taxon>
        <taxon>Araneoidea</taxon>
        <taxon>Nephilidae</taxon>
        <taxon>Nephila</taxon>
    </lineage>
</organism>
<reference evidence="1" key="1">
    <citation type="submission" date="2013-07" db="EMBL/GenBank/DDBJ databases">
        <title>Nephila pilipes venom gland.</title>
        <authorList>
            <person name="Huo L.J."/>
        </authorList>
    </citation>
    <scope>NUCLEOTIDE SEQUENCE</scope>
    <source>
        <tissue evidence="1">Venom gland</tissue>
    </source>
</reference>
<dbReference type="EMBL" id="KF433285">
    <property type="protein sequence ID" value="AII97609.1"/>
    <property type="molecule type" value="mRNA"/>
</dbReference>
<accession>A0A076L201</accession>
<evidence type="ECO:0000313" key="1">
    <source>
        <dbReference type="EMBL" id="AII97609.1"/>
    </source>
</evidence>
<protein>
    <submittedName>
        <fullName evidence="1">BLTX214</fullName>
    </submittedName>
</protein>
<name>A0A076L201_NEPPI</name>
<proteinExistence type="evidence at transcript level"/>
<sequence>MTKQPTDKNVTLK</sequence>